<gene>
    <name evidence="1" type="ORF">TVD_01035</name>
</gene>
<organism evidence="1 2">
    <name type="scientific">Thioalkalivibrio versutus</name>
    <dbReference type="NCBI Taxonomy" id="106634"/>
    <lineage>
        <taxon>Bacteria</taxon>
        <taxon>Pseudomonadati</taxon>
        <taxon>Pseudomonadota</taxon>
        <taxon>Gammaproteobacteria</taxon>
        <taxon>Chromatiales</taxon>
        <taxon>Ectothiorhodospiraceae</taxon>
        <taxon>Thioalkalivibrio</taxon>
    </lineage>
</organism>
<dbReference type="AlphaFoldDB" id="A0A0G3G553"/>
<dbReference type="Proteomes" id="UP000064201">
    <property type="component" value="Chromosome"/>
</dbReference>
<proteinExistence type="predicted"/>
<evidence type="ECO:0000313" key="2">
    <source>
        <dbReference type="Proteomes" id="UP000064201"/>
    </source>
</evidence>
<reference evidence="1 2" key="1">
    <citation type="submission" date="2015-04" db="EMBL/GenBank/DDBJ databases">
        <title>Complete Sequence for the Genome of the Thioalkalivibrio versutus D301.</title>
        <authorList>
            <person name="Mu T."/>
            <person name="Zhou J."/>
            <person name="Xu X."/>
        </authorList>
    </citation>
    <scope>NUCLEOTIDE SEQUENCE [LARGE SCALE GENOMIC DNA]</scope>
    <source>
        <strain evidence="1 2">D301</strain>
    </source>
</reference>
<dbReference type="KEGG" id="tvr:TVD_01035"/>
<name>A0A0G3G553_9GAMM</name>
<accession>A0A0G3G553</accession>
<evidence type="ECO:0000313" key="1">
    <source>
        <dbReference type="EMBL" id="AKJ96378.1"/>
    </source>
</evidence>
<dbReference type="PATRIC" id="fig|106634.4.peg.211"/>
<protein>
    <submittedName>
        <fullName evidence="1">Uncharacterized protein</fullName>
    </submittedName>
</protein>
<keyword evidence="2" id="KW-1185">Reference proteome</keyword>
<sequence>MTGARLSFGQERIKIECIDRGGARLRVLHSAMIGPVQQAEVAGAVLHQCGAVLDPVFAFADVAPARAGT</sequence>
<dbReference type="EMBL" id="CP011367">
    <property type="protein sequence ID" value="AKJ96378.1"/>
    <property type="molecule type" value="Genomic_DNA"/>
</dbReference>